<dbReference type="EMBL" id="FOSK01000017">
    <property type="protein sequence ID" value="SFL12394.1"/>
    <property type="molecule type" value="Genomic_DNA"/>
</dbReference>
<evidence type="ECO:0000313" key="3">
    <source>
        <dbReference type="Proteomes" id="UP000199598"/>
    </source>
</evidence>
<gene>
    <name evidence="2" type="ORF">SAMN04488518_11761</name>
</gene>
<feature type="compositionally biased region" description="Basic and acidic residues" evidence="1">
    <location>
        <begin position="168"/>
        <end position="179"/>
    </location>
</feature>
<dbReference type="Proteomes" id="UP000199598">
    <property type="component" value="Unassembled WGS sequence"/>
</dbReference>
<accession>A0A1I4F393</accession>
<evidence type="ECO:0000313" key="2">
    <source>
        <dbReference type="EMBL" id="SFL12394.1"/>
    </source>
</evidence>
<sequence length="179" mass="19280">MSSRAKTRDPYPQYQRLAERLSKIVKQSVIDPGSKAGMTQEEADGLTRKKPALIIPHSMRHPEPPPTPTRTVLDTGSPLRSSGMTEVVQQAGKVSIASPPSSSRTSAARCGPQSHPTNASIRTLVVSHCPHLWCHPGPRAGTHTVIASNRECRACRDLTMGPGSPLHSARDDSDRKPIG</sequence>
<feature type="compositionally biased region" description="Low complexity" evidence="1">
    <location>
        <begin position="95"/>
        <end position="109"/>
    </location>
</feature>
<comment type="caution">
    <text evidence="2">The sequence shown here is derived from an EMBL/GenBank/DDBJ whole genome shotgun (WGS) entry which is preliminary data.</text>
</comment>
<proteinExistence type="predicted"/>
<name>A0A1I4F393_9HYPH</name>
<protein>
    <submittedName>
        <fullName evidence="2">Uncharacterized protein</fullName>
    </submittedName>
</protein>
<feature type="region of interest" description="Disordered" evidence="1">
    <location>
        <begin position="57"/>
        <end position="115"/>
    </location>
</feature>
<keyword evidence="3" id="KW-1185">Reference proteome</keyword>
<evidence type="ECO:0000256" key="1">
    <source>
        <dbReference type="SAM" id="MobiDB-lite"/>
    </source>
</evidence>
<feature type="compositionally biased region" description="Polar residues" evidence="1">
    <location>
        <begin position="72"/>
        <end position="88"/>
    </location>
</feature>
<organism evidence="2 3">
    <name type="scientific">Pseudovibrio ascidiaceicola</name>
    <dbReference type="NCBI Taxonomy" id="285279"/>
    <lineage>
        <taxon>Bacteria</taxon>
        <taxon>Pseudomonadati</taxon>
        <taxon>Pseudomonadota</taxon>
        <taxon>Alphaproteobacteria</taxon>
        <taxon>Hyphomicrobiales</taxon>
        <taxon>Stappiaceae</taxon>
        <taxon>Pseudovibrio</taxon>
    </lineage>
</organism>
<feature type="region of interest" description="Disordered" evidence="1">
    <location>
        <begin position="159"/>
        <end position="179"/>
    </location>
</feature>
<reference evidence="2 3" key="1">
    <citation type="submission" date="2016-10" db="EMBL/GenBank/DDBJ databases">
        <authorList>
            <person name="Varghese N."/>
            <person name="Submissions S."/>
        </authorList>
    </citation>
    <scope>NUCLEOTIDE SEQUENCE [LARGE SCALE GENOMIC DNA]</scope>
    <source>
        <strain evidence="2 3">DSM 16392</strain>
    </source>
</reference>